<dbReference type="PROSITE" id="PS50144">
    <property type="entry name" value="MATH"/>
    <property type="match status" value="1"/>
</dbReference>
<dbReference type="Proteomes" id="UP000050741">
    <property type="component" value="Unassembled WGS sequence"/>
</dbReference>
<feature type="domain" description="MATH" evidence="1">
    <location>
        <begin position="1"/>
        <end position="67"/>
    </location>
</feature>
<dbReference type="InterPro" id="IPR008974">
    <property type="entry name" value="TRAF-like"/>
</dbReference>
<reference evidence="2" key="1">
    <citation type="submission" date="2014-05" db="EMBL/GenBank/DDBJ databases">
        <title>The genome and life-stage specific transcriptomes of Globodera pallida elucidate key aspects of plant parasitism by a cyst nematode.</title>
        <authorList>
            <person name="Cotton J.A."/>
            <person name="Lilley C.J."/>
            <person name="Jones L.M."/>
            <person name="Kikuchi T."/>
            <person name="Reid A.J."/>
            <person name="Thorpe P."/>
            <person name="Tsai I.J."/>
            <person name="Beasley H."/>
            <person name="Blok V."/>
            <person name="Cock P.J.A."/>
            <person name="Van den Akker S.E."/>
            <person name="Holroyd N."/>
            <person name="Hunt M."/>
            <person name="Mantelin S."/>
            <person name="Naghra H."/>
            <person name="Pain A."/>
            <person name="Palomares-Rius J.E."/>
            <person name="Zarowiecki M."/>
            <person name="Berriman M."/>
            <person name="Jones J.T."/>
            <person name="Urwin P.E."/>
        </authorList>
    </citation>
    <scope>NUCLEOTIDE SEQUENCE [LARGE SCALE GENOMIC DNA]</scope>
    <source>
        <strain evidence="2">Lindley</strain>
    </source>
</reference>
<reference evidence="3" key="2">
    <citation type="submission" date="2016-06" db="UniProtKB">
        <authorList>
            <consortium name="WormBaseParasite"/>
        </authorList>
    </citation>
    <scope>IDENTIFICATION</scope>
</reference>
<evidence type="ECO:0000313" key="3">
    <source>
        <dbReference type="WBParaSite" id="GPLIN_001341500"/>
    </source>
</evidence>
<organism evidence="2 3">
    <name type="scientific">Globodera pallida</name>
    <name type="common">Potato cyst nematode worm</name>
    <name type="synonym">Heterodera pallida</name>
    <dbReference type="NCBI Taxonomy" id="36090"/>
    <lineage>
        <taxon>Eukaryota</taxon>
        <taxon>Metazoa</taxon>
        <taxon>Ecdysozoa</taxon>
        <taxon>Nematoda</taxon>
        <taxon>Chromadorea</taxon>
        <taxon>Rhabditida</taxon>
        <taxon>Tylenchina</taxon>
        <taxon>Tylenchomorpha</taxon>
        <taxon>Tylenchoidea</taxon>
        <taxon>Heteroderidae</taxon>
        <taxon>Heteroderinae</taxon>
        <taxon>Globodera</taxon>
    </lineage>
</organism>
<evidence type="ECO:0000259" key="1">
    <source>
        <dbReference type="PROSITE" id="PS50144"/>
    </source>
</evidence>
<dbReference type="AlphaFoldDB" id="A0A183CKK9"/>
<dbReference type="InterPro" id="IPR002083">
    <property type="entry name" value="MATH/TRAF_dom"/>
</dbReference>
<sequence length="76" mass="8637">MTIGAVPGRLSQKKGKKDHTRKIIRHIFHETDNVWGFAQFMAFEELMDPDNGWYDAKNDTAILSAEVNAEEPFGVD</sequence>
<name>A0A183CKK9_GLOPA</name>
<evidence type="ECO:0000313" key="2">
    <source>
        <dbReference type="Proteomes" id="UP000050741"/>
    </source>
</evidence>
<dbReference type="Gene3D" id="2.60.210.10">
    <property type="entry name" value="Apoptosis, Tumor Necrosis Factor Receptor Associated Protein 2, Chain A"/>
    <property type="match status" value="1"/>
</dbReference>
<accession>A0A183CKK9</accession>
<proteinExistence type="predicted"/>
<protein>
    <submittedName>
        <fullName evidence="3">MATH domain-containing protein</fullName>
    </submittedName>
</protein>
<dbReference type="WBParaSite" id="GPLIN_001341500">
    <property type="protein sequence ID" value="GPLIN_001341500"/>
    <property type="gene ID" value="GPLIN_001341500"/>
</dbReference>
<dbReference type="SUPFAM" id="SSF49599">
    <property type="entry name" value="TRAF domain-like"/>
    <property type="match status" value="1"/>
</dbReference>
<keyword evidence="2" id="KW-1185">Reference proteome</keyword>